<sequence>MFTAENFRRVFDTENRKGVDVAGRFFPHLDPKTQAVHDKVAEIRAWRKKKTTMPQAAFEAGESALKLELREFKQDKSKAIDAEMDKLSAAVASPGFKITLKSAPGPKGKPIYCIDGSPETFFVVKQLQRNIHRIYNVKQSSRHDLACKVRDTVGSGFPFEIVRTDISNFYESIDRKRLYAKLDEDQLLSSSSKRFIRQIFDAYFELSGNSTGIPRGVGISAYLSELFLRPVDRAVKDISGVVLYCRYVDDIFAAFARPPSGKALGSYKDQLSQILITHGLAANAAKTTELDLANGNSIKFDYLGYSYIATINTVRIAPSDTKIEKLKLRLAAAFSAYNFTNSVHPRTAFREIVARVKFLTGNTRLKNSKSVAATGIYYNNPIVTDFSQYEMLDSLLKSNIKAIKRPKLRARLKAFGFKRGFLERRFYNLSSRELAVIVRAWKHVEA</sequence>
<dbReference type="Pfam" id="PF00078">
    <property type="entry name" value="RVT_1"/>
    <property type="match status" value="1"/>
</dbReference>
<dbReference type="InterPro" id="IPR000477">
    <property type="entry name" value="RT_dom"/>
</dbReference>
<dbReference type="EMBL" id="CACSAS010000001">
    <property type="protein sequence ID" value="CAA0095031.1"/>
    <property type="molecule type" value="Genomic_DNA"/>
</dbReference>
<feature type="domain" description="Reverse transcriptase" evidence="1">
    <location>
        <begin position="1"/>
        <end position="307"/>
    </location>
</feature>
<dbReference type="PROSITE" id="PS50878">
    <property type="entry name" value="RT_POL"/>
    <property type="match status" value="1"/>
</dbReference>
<dbReference type="NCBIfam" id="NF041747">
    <property type="entry name" value="Drt3a"/>
    <property type="match status" value="1"/>
</dbReference>
<dbReference type="AlphaFoldDB" id="A0A5S9NWR0"/>
<evidence type="ECO:0000313" key="3">
    <source>
        <dbReference type="Proteomes" id="UP000433050"/>
    </source>
</evidence>
<reference evidence="2 3" key="1">
    <citation type="submission" date="2019-12" db="EMBL/GenBank/DDBJ databases">
        <authorList>
            <person name="Reyes-Prieto M."/>
        </authorList>
    </citation>
    <scope>NUCLEOTIDE SEQUENCE [LARGE SCALE GENOMIC DNA]</scope>
    <source>
        <strain evidence="2">HF14-78462</strain>
    </source>
</reference>
<accession>A0A5S9NWR0</accession>
<evidence type="ECO:0000313" key="2">
    <source>
        <dbReference type="EMBL" id="CAA0095031.1"/>
    </source>
</evidence>
<protein>
    <recommendedName>
        <fullName evidence="1">Reverse transcriptase domain-containing protein</fullName>
    </recommendedName>
</protein>
<keyword evidence="3" id="KW-1185">Reference proteome</keyword>
<gene>
    <name evidence="2" type="ORF">STARVERO_01818</name>
</gene>
<proteinExistence type="predicted"/>
<dbReference type="Proteomes" id="UP000433050">
    <property type="component" value="Unassembled WGS sequence"/>
</dbReference>
<name>A0A5S9NWR0_9HYPH</name>
<dbReference type="RefSeq" id="WP_159598619.1">
    <property type="nucleotide sequence ID" value="NZ_CACSAS010000001.1"/>
</dbReference>
<dbReference type="CDD" id="cd01646">
    <property type="entry name" value="RT_Bac_retron_I"/>
    <property type="match status" value="1"/>
</dbReference>
<evidence type="ECO:0000259" key="1">
    <source>
        <dbReference type="PROSITE" id="PS50878"/>
    </source>
</evidence>
<organism evidence="2 3">
    <name type="scientific">Starkeya nomas</name>
    <dbReference type="NCBI Taxonomy" id="2666134"/>
    <lineage>
        <taxon>Bacteria</taxon>
        <taxon>Pseudomonadati</taxon>
        <taxon>Pseudomonadota</taxon>
        <taxon>Alphaproteobacteria</taxon>
        <taxon>Hyphomicrobiales</taxon>
        <taxon>Xanthobacteraceae</taxon>
        <taxon>Starkeya</taxon>
    </lineage>
</organism>